<dbReference type="OrthoDB" id="464653at2"/>
<dbReference type="Gene3D" id="2.150.10.10">
    <property type="entry name" value="Serralysin-like metalloprotease, C-terminal"/>
    <property type="match status" value="2"/>
</dbReference>
<keyword evidence="4" id="KW-0378">Hydrolase</keyword>
<proteinExistence type="predicted"/>
<dbReference type="PROSITE" id="PS00330">
    <property type="entry name" value="HEMOLYSIN_CALCIUM"/>
    <property type="match status" value="2"/>
</dbReference>
<dbReference type="PANTHER" id="PTHR38340">
    <property type="entry name" value="S-LAYER PROTEIN"/>
    <property type="match status" value="1"/>
</dbReference>
<dbReference type="GO" id="GO:0005509">
    <property type="term" value="F:calcium ion binding"/>
    <property type="evidence" value="ECO:0007669"/>
    <property type="project" value="InterPro"/>
</dbReference>
<evidence type="ECO:0000256" key="3">
    <source>
        <dbReference type="SAM" id="MobiDB-lite"/>
    </source>
</evidence>
<dbReference type="AlphaFoldDB" id="A0A563VWD9"/>
<dbReference type="RefSeq" id="WP_144874479.1">
    <property type="nucleotide sequence ID" value="NZ_LR214096.1"/>
</dbReference>
<dbReference type="PANTHER" id="PTHR38340:SF1">
    <property type="entry name" value="S-LAYER PROTEIN"/>
    <property type="match status" value="1"/>
</dbReference>
<evidence type="ECO:0000313" key="5">
    <source>
        <dbReference type="Proteomes" id="UP000320055"/>
    </source>
</evidence>
<protein>
    <submittedName>
        <fullName evidence="4">Alkaline phosphatase</fullName>
        <ecNumber evidence="4">3.1.3.1</ecNumber>
    </submittedName>
</protein>
<accession>A0A563VWD9</accession>
<dbReference type="SUPFAM" id="SSF51120">
    <property type="entry name" value="beta-Roll"/>
    <property type="match status" value="1"/>
</dbReference>
<evidence type="ECO:0000313" key="4">
    <source>
        <dbReference type="EMBL" id="VEP15707.1"/>
    </source>
</evidence>
<organism evidence="4 5">
    <name type="scientific">Hyella patelloides LEGE 07179</name>
    <dbReference type="NCBI Taxonomy" id="945734"/>
    <lineage>
        <taxon>Bacteria</taxon>
        <taxon>Bacillati</taxon>
        <taxon>Cyanobacteriota</taxon>
        <taxon>Cyanophyceae</taxon>
        <taxon>Pleurocapsales</taxon>
        <taxon>Hyellaceae</taxon>
        <taxon>Hyella</taxon>
    </lineage>
</organism>
<dbReference type="EMBL" id="CAACVJ010000291">
    <property type="protein sequence ID" value="VEP15707.1"/>
    <property type="molecule type" value="Genomic_DNA"/>
</dbReference>
<reference evidence="4 5" key="1">
    <citation type="submission" date="2019-01" db="EMBL/GenBank/DDBJ databases">
        <authorList>
            <person name="Brito A."/>
        </authorList>
    </citation>
    <scope>NUCLEOTIDE SEQUENCE [LARGE SCALE GENOMIC DNA]</scope>
    <source>
        <strain evidence="4">1</strain>
    </source>
</reference>
<dbReference type="Proteomes" id="UP000320055">
    <property type="component" value="Unassembled WGS sequence"/>
</dbReference>
<feature type="compositionally biased region" description="Basic and acidic residues" evidence="3">
    <location>
        <begin position="159"/>
        <end position="169"/>
    </location>
</feature>
<comment type="subcellular location">
    <subcellularLocation>
        <location evidence="1">Secreted</location>
    </subcellularLocation>
</comment>
<dbReference type="InterPro" id="IPR050557">
    <property type="entry name" value="RTX_toxin/Mannuronan_C5-epim"/>
</dbReference>
<keyword evidence="2" id="KW-0964">Secreted</keyword>
<dbReference type="EC" id="3.1.3.1" evidence="4"/>
<gene>
    <name evidence="4" type="ORF">H1P_3600007</name>
</gene>
<evidence type="ECO:0000256" key="2">
    <source>
        <dbReference type="ARBA" id="ARBA00022525"/>
    </source>
</evidence>
<sequence>MITISGKTTTSNLEITAPENTQSFSAYLIDLINNNGLEATPQVLSISQPTTATDINLTSFGRTATSVDGFEGTAWRLRNGTGVDVDGTLSGFATNFSQTYELLENTDTFAISPVTNGSATHVLTVDDITKPKAASTNPFSITDPFRRNAYNIIGGSGDDTLRGRGRGDSLEGGDGGDVLAGRGGDDTLTGGAGRDTLRGGNGDDFLIGGADVDRLFGNQGSDTFVIEQVATSSDRVIIRDYVDGTDILGLADSLTFADLTIRNNAANTNTLIRETSTNNTLAVLSGIDASVIDSGDFVDV</sequence>
<dbReference type="PRINTS" id="PR00313">
    <property type="entry name" value="CABNDNGRPT"/>
</dbReference>
<evidence type="ECO:0000256" key="1">
    <source>
        <dbReference type="ARBA" id="ARBA00004613"/>
    </source>
</evidence>
<dbReference type="Pfam" id="PF00353">
    <property type="entry name" value="HemolysinCabind"/>
    <property type="match status" value="2"/>
</dbReference>
<dbReference type="InterPro" id="IPR011049">
    <property type="entry name" value="Serralysin-like_metalloprot_C"/>
</dbReference>
<dbReference type="GO" id="GO:0005576">
    <property type="term" value="C:extracellular region"/>
    <property type="evidence" value="ECO:0007669"/>
    <property type="project" value="UniProtKB-SubCell"/>
</dbReference>
<dbReference type="InterPro" id="IPR001343">
    <property type="entry name" value="Hemolysn_Ca-bd"/>
</dbReference>
<dbReference type="GO" id="GO:0004035">
    <property type="term" value="F:alkaline phosphatase activity"/>
    <property type="evidence" value="ECO:0007669"/>
    <property type="project" value="UniProtKB-EC"/>
</dbReference>
<feature type="compositionally biased region" description="Gly residues" evidence="3">
    <location>
        <begin position="170"/>
        <end position="182"/>
    </location>
</feature>
<feature type="region of interest" description="Disordered" evidence="3">
    <location>
        <begin position="157"/>
        <end position="194"/>
    </location>
</feature>
<name>A0A563VWD9_9CYAN</name>
<dbReference type="InterPro" id="IPR018511">
    <property type="entry name" value="Hemolysin-typ_Ca-bd_CS"/>
</dbReference>
<keyword evidence="5" id="KW-1185">Reference proteome</keyword>